<evidence type="ECO:0000256" key="1">
    <source>
        <dbReference type="PROSITE-ProRule" id="PRU00076"/>
    </source>
</evidence>
<comment type="caution">
    <text evidence="1">Lacks conserved residue(s) required for the propagation of feature annotation.</text>
</comment>
<keyword evidence="1" id="KW-1015">Disulfide bond</keyword>
<dbReference type="SUPFAM" id="SSF57196">
    <property type="entry name" value="EGF/Laminin"/>
    <property type="match status" value="1"/>
</dbReference>
<reference evidence="4" key="1">
    <citation type="submission" date="2021-01" db="EMBL/GenBank/DDBJ databases">
        <authorList>
            <person name="Corre E."/>
            <person name="Pelletier E."/>
            <person name="Niang G."/>
            <person name="Scheremetjew M."/>
            <person name="Finn R."/>
            <person name="Kale V."/>
            <person name="Holt S."/>
            <person name="Cochrane G."/>
            <person name="Meng A."/>
            <person name="Brown T."/>
            <person name="Cohen L."/>
        </authorList>
    </citation>
    <scope>NUCLEOTIDE SEQUENCE</scope>
    <source>
        <strain evidence="4">CCAP1064/1</strain>
    </source>
</reference>
<keyword evidence="2" id="KW-0472">Membrane</keyword>
<dbReference type="PROSITE" id="PS01186">
    <property type="entry name" value="EGF_2"/>
    <property type="match status" value="1"/>
</dbReference>
<dbReference type="AlphaFoldDB" id="A0A7S0CEE4"/>
<keyword evidence="2" id="KW-0812">Transmembrane</keyword>
<dbReference type="Gene3D" id="2.10.25.10">
    <property type="entry name" value="Laminin"/>
    <property type="match status" value="1"/>
</dbReference>
<sequence>MDSRNDRRETTGRTLDTVFNTNTNENPQHETCANGHVCYNYGRCISNGDNGYRCDCGGAQKASGGRSYTATYAGPSCEHAATSYCEYGVTISAISFCTNGGECRDQIVEGQKHPGCDCVDGYEGPHCEFDYGLAPQRPATPVSATKSTDSLPEGTIMTATSIFIISTAVVCLLISSTFFIRTILRQRRNTKRMLPTDVLPAEAMALEADGDTLKGLVAQLEGEKDDDQIELMETTEEHQQLV</sequence>
<evidence type="ECO:0000259" key="3">
    <source>
        <dbReference type="PROSITE" id="PS50026"/>
    </source>
</evidence>
<feature type="domain" description="EGF-like" evidence="3">
    <location>
        <begin position="88"/>
        <end position="128"/>
    </location>
</feature>
<feature type="domain" description="EGF-like" evidence="3">
    <location>
        <begin position="28"/>
        <end position="78"/>
    </location>
</feature>
<accession>A0A7S0CEE4</accession>
<dbReference type="CDD" id="cd00054">
    <property type="entry name" value="EGF_CA"/>
    <property type="match status" value="1"/>
</dbReference>
<organism evidence="4">
    <name type="scientific">Proboscia inermis</name>
    <dbReference type="NCBI Taxonomy" id="420281"/>
    <lineage>
        <taxon>Eukaryota</taxon>
        <taxon>Sar</taxon>
        <taxon>Stramenopiles</taxon>
        <taxon>Ochrophyta</taxon>
        <taxon>Bacillariophyta</taxon>
        <taxon>Coscinodiscophyceae</taxon>
        <taxon>Rhizosoleniophycidae</taxon>
        <taxon>Rhizosoleniales</taxon>
        <taxon>Rhizosoleniaceae</taxon>
        <taxon>Proboscia</taxon>
    </lineage>
</organism>
<dbReference type="EMBL" id="HBEL01033405">
    <property type="protein sequence ID" value="CAD8419560.1"/>
    <property type="molecule type" value="Transcribed_RNA"/>
</dbReference>
<feature type="transmembrane region" description="Helical" evidence="2">
    <location>
        <begin position="162"/>
        <end position="184"/>
    </location>
</feature>
<gene>
    <name evidence="4" type="ORF">PINE0816_LOCUS15695</name>
</gene>
<proteinExistence type="predicted"/>
<name>A0A7S0CEE4_9STRA</name>
<feature type="disulfide bond" evidence="1">
    <location>
        <begin position="118"/>
        <end position="127"/>
    </location>
</feature>
<dbReference type="SMART" id="SM00181">
    <property type="entry name" value="EGF"/>
    <property type="match status" value="2"/>
</dbReference>
<evidence type="ECO:0000313" key="4">
    <source>
        <dbReference type="EMBL" id="CAD8419560.1"/>
    </source>
</evidence>
<evidence type="ECO:0000256" key="2">
    <source>
        <dbReference type="SAM" id="Phobius"/>
    </source>
</evidence>
<keyword evidence="2" id="KW-1133">Transmembrane helix</keyword>
<dbReference type="InterPro" id="IPR000742">
    <property type="entry name" value="EGF"/>
</dbReference>
<dbReference type="PROSITE" id="PS50026">
    <property type="entry name" value="EGF_3"/>
    <property type="match status" value="2"/>
</dbReference>
<protein>
    <recommendedName>
        <fullName evidence="3">EGF-like domain-containing protein</fullName>
    </recommendedName>
</protein>
<dbReference type="PROSITE" id="PS00022">
    <property type="entry name" value="EGF_1"/>
    <property type="match status" value="1"/>
</dbReference>
<keyword evidence="1" id="KW-0245">EGF-like domain</keyword>